<evidence type="ECO:0000256" key="1">
    <source>
        <dbReference type="ARBA" id="ARBA00022536"/>
    </source>
</evidence>
<dbReference type="CDD" id="cd00054">
    <property type="entry name" value="EGF_CA"/>
    <property type="match status" value="2"/>
</dbReference>
<keyword evidence="17" id="KW-1185">Reference proteome</keyword>
<dbReference type="SMART" id="SM00042">
    <property type="entry name" value="CUB"/>
    <property type="match status" value="5"/>
</dbReference>
<keyword evidence="2 11" id="KW-0645">Protease</keyword>
<dbReference type="Gene3D" id="3.40.390.10">
    <property type="entry name" value="Collagenase (Catalytic Domain)"/>
    <property type="match status" value="1"/>
</dbReference>
<dbReference type="InterPro" id="IPR018097">
    <property type="entry name" value="EGF_Ca-bd_CS"/>
</dbReference>
<dbReference type="PROSITE" id="PS00010">
    <property type="entry name" value="ASX_HYDROXYL"/>
    <property type="match status" value="2"/>
</dbReference>
<dbReference type="FunFam" id="2.60.120.290:FF:000013">
    <property type="entry name" value="Membrane frizzled-related protein"/>
    <property type="match status" value="3"/>
</dbReference>
<evidence type="ECO:0000313" key="16">
    <source>
        <dbReference type="EMBL" id="RCN52410.1"/>
    </source>
</evidence>
<dbReference type="InterPro" id="IPR000859">
    <property type="entry name" value="CUB_dom"/>
</dbReference>
<proteinExistence type="predicted"/>
<evidence type="ECO:0000256" key="2">
    <source>
        <dbReference type="ARBA" id="ARBA00022670"/>
    </source>
</evidence>
<feature type="domain" description="EGF-like" evidence="14">
    <location>
        <begin position="538"/>
        <end position="578"/>
    </location>
</feature>
<dbReference type="PANTHER" id="PTHR24251:SF43">
    <property type="entry name" value="TOLLOID-LIKE PROTEIN 2"/>
    <property type="match status" value="1"/>
</dbReference>
<feature type="domain" description="CUB" evidence="13">
    <location>
        <begin position="168"/>
        <end position="277"/>
    </location>
</feature>
<dbReference type="Pfam" id="PF07645">
    <property type="entry name" value="EGF_CA"/>
    <property type="match status" value="1"/>
</dbReference>
<gene>
    <name evidence="16" type="ORF">ANCCAN_01453</name>
</gene>
<sequence length="1122" mass="126094">MRHWENYTCVSFVPKLDHHKHYIMFTIDKCGCCSYVGRRGDGPQAISIGKNCDKFGIVVHELGHVVGFWHEHTRPDRDQYVDIFYKSIQPGQDYNFEKSKPEEVDSLGEPYDFNSIMHYARDTFSRGTFHDTILPKPSLGFRSEIGQRVQLSEGDIRQAKKLYKCAACGDTLLDESADLIPSATGRCVWRIIAAEGQTIFLNLTGAFLSSPNSACIVEQDNAIIVRDGYSAKAPVLDKICGDEIGYRTVVSSGSRLYVELLSNSLPQMSIGKYYSVCGGPIYADSGVIQSPRYPESYPPNADCLWTVHVSEGYQVAVEIVYFHLEQHKDCIYDRVVLWESTESGAPLATLCGSITKRQIVTKASNEMVIRLFSDNSVQKSGFEIAFVRELDECAAGTHQCEQRCVNTVGSFRCDCRVGYSLRPDGRTCESTCGGYIRATSGSFASPNFPHQYPPSKNCVWEIEANEGYQIFLNFTTFNVEGMKTECAYDYVKIGESEKLCGDYAEPLLFTSTTNRVRVEFVSDSSVERTGFYAHFIADLNECQADNAGCEHICQNRLGSYVCLCQPGYVLAADGHNCKEGGCFFELNSPSGEITTPNYPSDYPKGQNCTWHFVTTPGHRLMLTFSSFQIEEHSQCKYDSASIFDGGDTNAPLVGIFCGVTAPPMFMSSTNQLFLTFTSDASVSRQGFEAHYSSVCGGRLTAESSPGHIYSHATFSDSKYGKNQDCWWRISARSPHRGVRIQFNSFTLEGEERCQYDYVEVYDGPDPMQHRMFGRYCGDEVPDSITSTGPEILLILHTDDSEEEKGFVAEYQKMPSSLANWMAQLPPELTRRPICSLKIPGSHDSGATQSLNPKLPVANDESASIRRLGKAPCVRRGIKRWAVTQSYSIREQLDTGVRYLDLRVSYPPEKIRESSSDFRLIHALYGPKLQNVLEEMVDFLQTNRKEVILLDMNHLYDFDVDTYALLKNEIIKILGNARICPVNLPSKISLDYMWTNGYRVIVFSPVNDESTLFWPCTLIPSPWPNTNKINSLLQILESELDTRCKSCDPVSFFVSQGVLTPKSWDVVRKWFSTLRSALSQSATERVLQWLTTIAEEKKEKINVVILDFVDEISSRDIISLNGR</sequence>
<feature type="domain" description="CUB" evidence="13">
    <location>
        <begin position="277"/>
        <end position="389"/>
    </location>
</feature>
<evidence type="ECO:0000259" key="15">
    <source>
        <dbReference type="PROSITE" id="PS51864"/>
    </source>
</evidence>
<evidence type="ECO:0000256" key="3">
    <source>
        <dbReference type="ARBA" id="ARBA00022723"/>
    </source>
</evidence>
<evidence type="ECO:0000256" key="5">
    <source>
        <dbReference type="ARBA" id="ARBA00022737"/>
    </source>
</evidence>
<dbReference type="InterPro" id="IPR042158">
    <property type="entry name" value="PLCXD1/2/3"/>
</dbReference>
<dbReference type="Gene3D" id="2.60.120.290">
    <property type="entry name" value="Spermadhesin, CUB domain"/>
    <property type="match status" value="5"/>
</dbReference>
<dbReference type="InterPro" id="IPR001506">
    <property type="entry name" value="Peptidase_M12A"/>
</dbReference>
<evidence type="ECO:0000256" key="12">
    <source>
        <dbReference type="RuleBase" id="RU361183"/>
    </source>
</evidence>
<dbReference type="PROSITE" id="PS51864">
    <property type="entry name" value="ASTACIN"/>
    <property type="match status" value="1"/>
</dbReference>
<dbReference type="SMART" id="SM00179">
    <property type="entry name" value="EGF_CA"/>
    <property type="match status" value="2"/>
</dbReference>
<feature type="disulfide bond" evidence="11">
    <location>
        <begin position="32"/>
        <end position="33"/>
    </location>
</feature>
<reference evidence="16 17" key="1">
    <citation type="submission" date="2014-10" db="EMBL/GenBank/DDBJ databases">
        <title>Draft genome of the hookworm Ancylostoma caninum.</title>
        <authorList>
            <person name="Mitreva M."/>
        </authorList>
    </citation>
    <scope>NUCLEOTIDE SEQUENCE [LARGE SCALE GENOMIC DNA]</scope>
    <source>
        <strain evidence="16 17">Baltimore</strain>
    </source>
</reference>
<feature type="domain" description="CUB" evidence="13">
    <location>
        <begin position="582"/>
        <end position="694"/>
    </location>
</feature>
<keyword evidence="6 11" id="KW-0378">Hydrolase</keyword>
<dbReference type="PANTHER" id="PTHR24251">
    <property type="entry name" value="OVOCHYMASE-RELATED"/>
    <property type="match status" value="1"/>
</dbReference>
<dbReference type="InterPro" id="IPR006026">
    <property type="entry name" value="Peptidase_Metallo"/>
</dbReference>
<evidence type="ECO:0000256" key="11">
    <source>
        <dbReference type="PROSITE-ProRule" id="PRU01211"/>
    </source>
</evidence>
<feature type="binding site" evidence="11">
    <location>
        <position position="60"/>
    </location>
    <ligand>
        <name>Zn(2+)</name>
        <dbReference type="ChEBI" id="CHEBI:29105"/>
        <note>catalytic</note>
    </ligand>
</feature>
<dbReference type="InterPro" id="IPR017946">
    <property type="entry name" value="PLC-like_Pdiesterase_TIM-brl"/>
</dbReference>
<dbReference type="Proteomes" id="UP000252519">
    <property type="component" value="Unassembled WGS sequence"/>
</dbReference>
<evidence type="ECO:0000256" key="7">
    <source>
        <dbReference type="ARBA" id="ARBA00022833"/>
    </source>
</evidence>
<dbReference type="PROSITE" id="PS01187">
    <property type="entry name" value="EGF_CA"/>
    <property type="match status" value="2"/>
</dbReference>
<dbReference type="GO" id="GO:0008081">
    <property type="term" value="F:phosphoric diester hydrolase activity"/>
    <property type="evidence" value="ECO:0007669"/>
    <property type="project" value="InterPro"/>
</dbReference>
<feature type="binding site" evidence="11">
    <location>
        <position position="70"/>
    </location>
    <ligand>
        <name>Zn(2+)</name>
        <dbReference type="ChEBI" id="CHEBI:29105"/>
        <note>catalytic</note>
    </ligand>
</feature>
<dbReference type="SUPFAM" id="SSF57196">
    <property type="entry name" value="EGF/Laminin"/>
    <property type="match status" value="2"/>
</dbReference>
<evidence type="ECO:0000313" key="17">
    <source>
        <dbReference type="Proteomes" id="UP000252519"/>
    </source>
</evidence>
<dbReference type="EMBL" id="JOJR01000007">
    <property type="protein sequence ID" value="RCN52410.1"/>
    <property type="molecule type" value="Genomic_DNA"/>
</dbReference>
<dbReference type="SUPFAM" id="SSF49854">
    <property type="entry name" value="Spermadhesin, CUB domain"/>
    <property type="match status" value="5"/>
</dbReference>
<dbReference type="SUPFAM" id="SSF55486">
    <property type="entry name" value="Metalloproteases ('zincins'), catalytic domain"/>
    <property type="match status" value="1"/>
</dbReference>
<keyword evidence="4" id="KW-0732">Signal</keyword>
<feature type="domain" description="Peptidase M12A" evidence="15">
    <location>
        <begin position="1"/>
        <end position="166"/>
    </location>
</feature>
<dbReference type="PROSITE" id="PS50026">
    <property type="entry name" value="EGF_3"/>
    <property type="match status" value="2"/>
</dbReference>
<dbReference type="SUPFAM" id="SSF51695">
    <property type="entry name" value="PLC-like phosphodiesterases"/>
    <property type="match status" value="1"/>
</dbReference>
<dbReference type="CDD" id="cd08616">
    <property type="entry name" value="PI-PLCXD1c"/>
    <property type="match status" value="1"/>
</dbReference>
<comment type="cofactor">
    <cofactor evidence="11 12">
        <name>Zn(2+)</name>
        <dbReference type="ChEBI" id="CHEBI:29105"/>
    </cofactor>
    <text evidence="11 12">Binds 1 zinc ion per subunit.</text>
</comment>
<dbReference type="PROSITE" id="PS01186">
    <property type="entry name" value="EGF_2"/>
    <property type="match status" value="2"/>
</dbReference>
<dbReference type="GO" id="GO:0008270">
    <property type="term" value="F:zinc ion binding"/>
    <property type="evidence" value="ECO:0007669"/>
    <property type="project" value="UniProtKB-UniRule"/>
</dbReference>
<feature type="domain" description="CUB" evidence="13">
    <location>
        <begin position="695"/>
        <end position="813"/>
    </location>
</feature>
<dbReference type="InterPro" id="IPR035914">
    <property type="entry name" value="Sperma_CUB_dom_sf"/>
</dbReference>
<evidence type="ECO:0000256" key="9">
    <source>
        <dbReference type="ARBA" id="ARBA00023157"/>
    </source>
</evidence>
<accession>A0A368HAM1</accession>
<dbReference type="SMART" id="SM00181">
    <property type="entry name" value="EGF"/>
    <property type="match status" value="2"/>
</dbReference>
<dbReference type="Gene3D" id="3.20.20.190">
    <property type="entry name" value="Phosphatidylinositol (PI) phosphodiesterase"/>
    <property type="match status" value="1"/>
</dbReference>
<keyword evidence="3 11" id="KW-0479">Metal-binding</keyword>
<feature type="domain" description="CUB" evidence="13">
    <location>
        <begin position="432"/>
        <end position="538"/>
    </location>
</feature>
<protein>
    <recommendedName>
        <fullName evidence="12">Metalloendopeptidase</fullName>
        <ecNumber evidence="12">3.4.24.-</ecNumber>
    </recommendedName>
</protein>
<evidence type="ECO:0000259" key="14">
    <source>
        <dbReference type="PROSITE" id="PS50026"/>
    </source>
</evidence>
<evidence type="ECO:0000256" key="4">
    <source>
        <dbReference type="ARBA" id="ARBA00022729"/>
    </source>
</evidence>
<keyword evidence="7 11" id="KW-0862">Zinc</keyword>
<evidence type="ECO:0000256" key="10">
    <source>
        <dbReference type="PROSITE-ProRule" id="PRU00076"/>
    </source>
</evidence>
<keyword evidence="1 10" id="KW-0245">EGF-like domain</keyword>
<dbReference type="CDD" id="cd00041">
    <property type="entry name" value="CUB"/>
    <property type="match status" value="5"/>
</dbReference>
<dbReference type="Pfam" id="PF14670">
    <property type="entry name" value="FXa_inhibition"/>
    <property type="match status" value="1"/>
</dbReference>
<dbReference type="InterPro" id="IPR000742">
    <property type="entry name" value="EGF"/>
</dbReference>
<comment type="caution">
    <text evidence="16">The sequence shown here is derived from an EMBL/GenBank/DDBJ whole genome shotgun (WGS) entry which is preliminary data.</text>
</comment>
<dbReference type="SMART" id="SM00235">
    <property type="entry name" value="ZnMc"/>
    <property type="match status" value="1"/>
</dbReference>
<comment type="caution">
    <text evidence="10">Lacks conserved residue(s) required for the propagation of feature annotation.</text>
</comment>
<dbReference type="STRING" id="29170.A0A368HAM1"/>
<dbReference type="PRINTS" id="PR00480">
    <property type="entry name" value="ASTACIN"/>
</dbReference>
<feature type="active site" evidence="11">
    <location>
        <position position="61"/>
    </location>
</feature>
<dbReference type="InterPro" id="IPR049883">
    <property type="entry name" value="NOTCH1_EGF-like"/>
</dbReference>
<dbReference type="Pfam" id="PF01400">
    <property type="entry name" value="Astacin"/>
    <property type="match status" value="1"/>
</dbReference>
<dbReference type="OrthoDB" id="431034at2759"/>
<keyword evidence="8 11" id="KW-0482">Metalloprotease</keyword>
<dbReference type="EC" id="3.4.24.-" evidence="12"/>
<dbReference type="FunFam" id="2.60.120.290:FF:000005">
    <property type="entry name" value="Procollagen C-endopeptidase enhancer 1"/>
    <property type="match status" value="1"/>
</dbReference>
<keyword evidence="5" id="KW-0677">Repeat</keyword>
<evidence type="ECO:0000256" key="8">
    <source>
        <dbReference type="ARBA" id="ARBA00023049"/>
    </source>
</evidence>
<dbReference type="InterPro" id="IPR001881">
    <property type="entry name" value="EGF-like_Ca-bd_dom"/>
</dbReference>
<dbReference type="GO" id="GO:0006629">
    <property type="term" value="P:lipid metabolic process"/>
    <property type="evidence" value="ECO:0007669"/>
    <property type="project" value="InterPro"/>
</dbReference>
<dbReference type="GO" id="GO:0006508">
    <property type="term" value="P:proteolysis"/>
    <property type="evidence" value="ECO:0007669"/>
    <property type="project" value="UniProtKB-KW"/>
</dbReference>
<feature type="domain" description="EGF-like" evidence="14">
    <location>
        <begin position="389"/>
        <end position="429"/>
    </location>
</feature>
<dbReference type="Gene3D" id="2.10.25.10">
    <property type="entry name" value="Laminin"/>
    <property type="match status" value="2"/>
</dbReference>
<dbReference type="GO" id="GO:0004222">
    <property type="term" value="F:metalloendopeptidase activity"/>
    <property type="evidence" value="ECO:0007669"/>
    <property type="project" value="UniProtKB-UniRule"/>
</dbReference>
<organism evidence="16 17">
    <name type="scientific">Ancylostoma caninum</name>
    <name type="common">Dog hookworm</name>
    <dbReference type="NCBI Taxonomy" id="29170"/>
    <lineage>
        <taxon>Eukaryota</taxon>
        <taxon>Metazoa</taxon>
        <taxon>Ecdysozoa</taxon>
        <taxon>Nematoda</taxon>
        <taxon>Chromadorea</taxon>
        <taxon>Rhabditida</taxon>
        <taxon>Rhabditina</taxon>
        <taxon>Rhabditomorpha</taxon>
        <taxon>Strongyloidea</taxon>
        <taxon>Ancylostomatidae</taxon>
        <taxon>Ancylostomatinae</taxon>
        <taxon>Ancylostoma</taxon>
    </lineage>
</organism>
<dbReference type="PROSITE" id="PS01180">
    <property type="entry name" value="CUB"/>
    <property type="match status" value="5"/>
</dbReference>
<dbReference type="AlphaFoldDB" id="A0A368HAM1"/>
<feature type="binding site" evidence="11">
    <location>
        <position position="64"/>
    </location>
    <ligand>
        <name>Zn(2+)</name>
        <dbReference type="ChEBI" id="CHEBI:29105"/>
        <note>catalytic</note>
    </ligand>
</feature>
<dbReference type="InterPro" id="IPR024079">
    <property type="entry name" value="MetalloPept_cat_dom_sf"/>
</dbReference>
<dbReference type="GO" id="GO:0005509">
    <property type="term" value="F:calcium ion binding"/>
    <property type="evidence" value="ECO:0007669"/>
    <property type="project" value="InterPro"/>
</dbReference>
<keyword evidence="9 11" id="KW-1015">Disulfide bond</keyword>
<name>A0A368HAM1_ANCCA</name>
<evidence type="ECO:0000259" key="13">
    <source>
        <dbReference type="PROSITE" id="PS01180"/>
    </source>
</evidence>
<evidence type="ECO:0000256" key="6">
    <source>
        <dbReference type="ARBA" id="ARBA00022801"/>
    </source>
</evidence>
<dbReference type="Pfam" id="PF00431">
    <property type="entry name" value="CUB"/>
    <property type="match status" value="5"/>
</dbReference>
<dbReference type="InterPro" id="IPR000152">
    <property type="entry name" value="EGF-type_Asp/Asn_hydroxyl_site"/>
</dbReference>
<dbReference type="FunFam" id="2.10.25.10:FF:000010">
    <property type="entry name" value="Pro-epidermal growth factor"/>
    <property type="match status" value="2"/>
</dbReference>
<feature type="disulfide bond" evidence="11">
    <location>
        <begin position="30"/>
        <end position="52"/>
    </location>
</feature>